<dbReference type="SUPFAM" id="SSF51011">
    <property type="entry name" value="Glycosyl hydrolase domain"/>
    <property type="match status" value="1"/>
</dbReference>
<dbReference type="Gene3D" id="2.60.40.1500">
    <property type="entry name" value="Glycosyl hydrolase domain, family 39"/>
    <property type="match status" value="1"/>
</dbReference>
<dbReference type="KEGG" id="phe:Phep_1297"/>
<evidence type="ECO:0000313" key="8">
    <source>
        <dbReference type="Proteomes" id="UP000000852"/>
    </source>
</evidence>
<evidence type="ECO:0000256" key="4">
    <source>
        <dbReference type="PIRSR" id="PIRSR600514-1"/>
    </source>
</evidence>
<keyword evidence="2 7" id="KW-0378">Hydrolase</keyword>
<dbReference type="InterPro" id="IPR051923">
    <property type="entry name" value="Glycosyl_Hydrolase_39"/>
</dbReference>
<name>C6XSG7_PEDHD</name>
<evidence type="ECO:0000256" key="5">
    <source>
        <dbReference type="SAM" id="SignalP"/>
    </source>
</evidence>
<evidence type="ECO:0000256" key="3">
    <source>
        <dbReference type="ARBA" id="ARBA00023295"/>
    </source>
</evidence>
<dbReference type="Gene3D" id="3.20.20.80">
    <property type="entry name" value="Glycosidases"/>
    <property type="match status" value="1"/>
</dbReference>
<evidence type="ECO:0000256" key="1">
    <source>
        <dbReference type="ARBA" id="ARBA00008875"/>
    </source>
</evidence>
<proteinExistence type="inferred from homology"/>
<evidence type="ECO:0000313" key="7">
    <source>
        <dbReference type="EMBL" id="ACU03512.1"/>
    </source>
</evidence>
<feature type="domain" description="Glycosyl hydrolases family 39 N-terminal catalytic" evidence="6">
    <location>
        <begin position="44"/>
        <end position="488"/>
    </location>
</feature>
<dbReference type="GO" id="GO:0005975">
    <property type="term" value="P:carbohydrate metabolic process"/>
    <property type="evidence" value="ECO:0007669"/>
    <property type="project" value="InterPro"/>
</dbReference>
<dbReference type="Proteomes" id="UP000000852">
    <property type="component" value="Chromosome"/>
</dbReference>
<dbReference type="InterPro" id="IPR049165">
    <property type="entry name" value="GH39_as"/>
</dbReference>
<dbReference type="STRING" id="485917.Phep_1297"/>
<dbReference type="HOGENOM" id="CLU_028597_0_0_10"/>
<evidence type="ECO:0000259" key="6">
    <source>
        <dbReference type="Pfam" id="PF01229"/>
    </source>
</evidence>
<gene>
    <name evidence="7" type="ordered locus">Phep_1297</name>
</gene>
<evidence type="ECO:0000256" key="2">
    <source>
        <dbReference type="ARBA" id="ARBA00022801"/>
    </source>
</evidence>
<dbReference type="PANTHER" id="PTHR12631:SF10">
    <property type="entry name" value="BETA-XYLOSIDASE-LIKE PROTEIN-RELATED"/>
    <property type="match status" value="1"/>
</dbReference>
<dbReference type="eggNOG" id="COG3664">
    <property type="taxonomic scope" value="Bacteria"/>
</dbReference>
<feature type="chain" id="PRO_5002971698" evidence="5">
    <location>
        <begin position="27"/>
        <end position="523"/>
    </location>
</feature>
<dbReference type="Pfam" id="PF01229">
    <property type="entry name" value="Glyco_hydro_39"/>
    <property type="match status" value="1"/>
</dbReference>
<dbReference type="PRINTS" id="PR00745">
    <property type="entry name" value="GLHYDRLASE39"/>
</dbReference>
<dbReference type="RefSeq" id="WP_012781456.1">
    <property type="nucleotide sequence ID" value="NC_013061.1"/>
</dbReference>
<dbReference type="InterPro" id="IPR017853">
    <property type="entry name" value="GH"/>
</dbReference>
<feature type="active site" description="Proton donor" evidence="4">
    <location>
        <position position="186"/>
    </location>
</feature>
<feature type="signal peptide" evidence="5">
    <location>
        <begin position="1"/>
        <end position="26"/>
    </location>
</feature>
<dbReference type="SUPFAM" id="SSF51445">
    <property type="entry name" value="(Trans)glycosidases"/>
    <property type="match status" value="1"/>
</dbReference>
<dbReference type="InterPro" id="IPR000514">
    <property type="entry name" value="Glyco_hydro_39"/>
</dbReference>
<dbReference type="EMBL" id="CP001681">
    <property type="protein sequence ID" value="ACU03512.1"/>
    <property type="molecule type" value="Genomic_DNA"/>
</dbReference>
<keyword evidence="3" id="KW-0326">Glycosidase</keyword>
<dbReference type="CAZy" id="GH39">
    <property type="family name" value="Glycoside Hydrolase Family 39"/>
</dbReference>
<dbReference type="PROSITE" id="PS01027">
    <property type="entry name" value="GLYCOSYL_HYDROL_F39"/>
    <property type="match status" value="1"/>
</dbReference>
<sequence length="523" mass="60065">MRALVLNLCTVLLGFFLCLSVQPVKAQVKRQIHADLKSVAGNKSTVFNECIGAGRANEGLRADWQQQLAMIQKDVHFKYIRFHGLLHDDMRIYSLDKTGKPVYNFQYVDRLYDFLLSINIRPFVEFGFMPPDMASGTKTIFWWKANVSKPKSYTQWDTLITKLVKHWQQRYGEEEVKKWYFEVWNEPDLKGFFDGTQADYFELYAHTVKAVKSVSRAYRVGGPATSATKWIAEFLSYCENNRLPVDFVSTHDYGTTSVLDEMGTKKQQLKSIRDTIAIDVKRVRATINTSAYKKAELHFTEWNTSPSSRDPIHDTYQNAAYILHVLKKAAANSNSMSYWTFTDIFEEAGPGPTPFHGGFGLINLQDIKKPGYHAYHFMKELGNTELKNEDESSYVCKSEQGVQALIWNYTHPLNGYSFNQDYFNKVQPPATNHDVRFSVANLRNSTYLLEEYRVGYGQNDPYTAYLKMGKPEQLSRAEVSRLKQVSSGAAFRKSTITVSGGKFEQLIRLSDNEIVFLKLIRHL</sequence>
<comment type="similarity">
    <text evidence="1">Belongs to the glycosyl hydrolase 39 family.</text>
</comment>
<reference evidence="7 8" key="1">
    <citation type="journal article" date="2009" name="Stand. Genomic Sci.">
        <title>Complete genome sequence of Pedobacter heparinus type strain (HIM 762-3).</title>
        <authorList>
            <person name="Han C."/>
            <person name="Spring S."/>
            <person name="Lapidus A."/>
            <person name="Del Rio T.G."/>
            <person name="Tice H."/>
            <person name="Copeland A."/>
            <person name="Cheng J.F."/>
            <person name="Lucas S."/>
            <person name="Chen F."/>
            <person name="Nolan M."/>
            <person name="Bruce D."/>
            <person name="Goodwin L."/>
            <person name="Pitluck S."/>
            <person name="Ivanova N."/>
            <person name="Mavromatis K."/>
            <person name="Mikhailova N."/>
            <person name="Pati A."/>
            <person name="Chen A."/>
            <person name="Palaniappan K."/>
            <person name="Land M."/>
            <person name="Hauser L."/>
            <person name="Chang Y.J."/>
            <person name="Jeffries C.C."/>
            <person name="Saunders E."/>
            <person name="Chertkov O."/>
            <person name="Brettin T."/>
            <person name="Goker M."/>
            <person name="Rohde M."/>
            <person name="Bristow J."/>
            <person name="Eisen J.A."/>
            <person name="Markowitz V."/>
            <person name="Hugenholtz P."/>
            <person name="Kyrpides N.C."/>
            <person name="Klenk H.P."/>
            <person name="Detter J.C."/>
        </authorList>
    </citation>
    <scope>NUCLEOTIDE SEQUENCE [LARGE SCALE GENOMIC DNA]</scope>
    <source>
        <strain evidence="8">ATCC 13125 / DSM 2366 / CIP 104194 / JCM 7457 / NBRC 12017 / NCIMB 9290 / NRRL B-14731 / HIM 762-3</strain>
    </source>
</reference>
<dbReference type="InterPro" id="IPR049166">
    <property type="entry name" value="GH39_cat"/>
</dbReference>
<organism evidence="7 8">
    <name type="scientific">Pedobacter heparinus (strain ATCC 13125 / DSM 2366 / CIP 104194 / JCM 7457 / NBRC 12017 / NCIMB 9290 / NRRL B-14731 / HIM 762-3)</name>
    <dbReference type="NCBI Taxonomy" id="485917"/>
    <lineage>
        <taxon>Bacteria</taxon>
        <taxon>Pseudomonadati</taxon>
        <taxon>Bacteroidota</taxon>
        <taxon>Sphingobacteriia</taxon>
        <taxon>Sphingobacteriales</taxon>
        <taxon>Sphingobacteriaceae</taxon>
        <taxon>Pedobacter</taxon>
    </lineage>
</organism>
<dbReference type="PANTHER" id="PTHR12631">
    <property type="entry name" value="ALPHA-L-IDURONIDASE"/>
    <property type="match status" value="1"/>
</dbReference>
<accession>C6XSG7</accession>
<dbReference type="AlphaFoldDB" id="C6XSG7"/>
<keyword evidence="8" id="KW-1185">Reference proteome</keyword>
<keyword evidence="5" id="KW-0732">Signal</keyword>
<dbReference type="GO" id="GO:0004553">
    <property type="term" value="F:hydrolase activity, hydrolyzing O-glycosyl compounds"/>
    <property type="evidence" value="ECO:0007669"/>
    <property type="project" value="InterPro"/>
</dbReference>
<protein>
    <submittedName>
        <fullName evidence="7">Glycoside hydrolase family 39</fullName>
    </submittedName>
</protein>